<protein>
    <submittedName>
        <fullName evidence="2">LPXTG cell wall anchor domain-containing protein</fullName>
    </submittedName>
</protein>
<accession>A0A4R5CK11</accession>
<dbReference type="Proteomes" id="UP000294739">
    <property type="component" value="Unassembled WGS sequence"/>
</dbReference>
<dbReference type="NCBIfam" id="TIGR01167">
    <property type="entry name" value="LPXTG_anchor"/>
    <property type="match status" value="1"/>
</dbReference>
<dbReference type="AlphaFoldDB" id="A0A4R5CK11"/>
<evidence type="ECO:0000313" key="2">
    <source>
        <dbReference type="EMBL" id="TDD98950.1"/>
    </source>
</evidence>
<dbReference type="InParanoid" id="A0A4R5CK11"/>
<dbReference type="InterPro" id="IPR006311">
    <property type="entry name" value="TAT_signal"/>
</dbReference>
<evidence type="ECO:0000313" key="3">
    <source>
        <dbReference type="Proteomes" id="UP000294739"/>
    </source>
</evidence>
<gene>
    <name evidence="2" type="ORF">E1269_28125</name>
</gene>
<feature type="compositionally biased region" description="Pro residues" evidence="1">
    <location>
        <begin position="54"/>
        <end position="80"/>
    </location>
</feature>
<dbReference type="OrthoDB" id="5194846at2"/>
<comment type="caution">
    <text evidence="2">The sequence shown here is derived from an EMBL/GenBank/DDBJ whole genome shotgun (WGS) entry which is preliminary data.</text>
</comment>
<feature type="region of interest" description="Disordered" evidence="1">
    <location>
        <begin position="143"/>
        <end position="165"/>
    </location>
</feature>
<organism evidence="2 3">
    <name type="scientific">Jiangella asiatica</name>
    <dbReference type="NCBI Taxonomy" id="2530372"/>
    <lineage>
        <taxon>Bacteria</taxon>
        <taxon>Bacillati</taxon>
        <taxon>Actinomycetota</taxon>
        <taxon>Actinomycetes</taxon>
        <taxon>Jiangellales</taxon>
        <taxon>Jiangellaceae</taxon>
        <taxon>Jiangella</taxon>
    </lineage>
</organism>
<keyword evidence="3" id="KW-1185">Reference proteome</keyword>
<feature type="region of interest" description="Disordered" evidence="1">
    <location>
        <begin position="42"/>
        <end position="130"/>
    </location>
</feature>
<proteinExistence type="predicted"/>
<feature type="compositionally biased region" description="Pro residues" evidence="1">
    <location>
        <begin position="91"/>
        <end position="103"/>
    </location>
</feature>
<dbReference type="EMBL" id="SMKZ01000063">
    <property type="protein sequence ID" value="TDD98950.1"/>
    <property type="molecule type" value="Genomic_DNA"/>
</dbReference>
<sequence>MGPKMPQKEVAGGLSRRQMLRRGVAVGTAAWTVPTVTAISLTPANAASPSGQPSEPPKPPTKPPEPPELPTDKPTSPPTDEPSRPPSGEQPTPPADHPTPRPTPSHGAPGDDDTTVGGGQLPDTGPGDVARTVALGGLLAAGGAAAVAATRRRTDDADATPEATA</sequence>
<evidence type="ECO:0000256" key="1">
    <source>
        <dbReference type="SAM" id="MobiDB-lite"/>
    </source>
</evidence>
<name>A0A4R5CK11_9ACTN</name>
<reference evidence="2 3" key="1">
    <citation type="submission" date="2019-03" db="EMBL/GenBank/DDBJ databases">
        <title>Draft genome sequences of novel Actinobacteria.</title>
        <authorList>
            <person name="Sahin N."/>
            <person name="Ay H."/>
            <person name="Saygin H."/>
        </authorList>
    </citation>
    <scope>NUCLEOTIDE SEQUENCE [LARGE SCALE GENOMIC DNA]</scope>
    <source>
        <strain evidence="2 3">5K138</strain>
    </source>
</reference>
<dbReference type="PROSITE" id="PS51318">
    <property type="entry name" value="TAT"/>
    <property type="match status" value="1"/>
</dbReference>